<feature type="signal peptide" evidence="1">
    <location>
        <begin position="1"/>
        <end position="22"/>
    </location>
</feature>
<accession>A0ABQ5Q3Z7</accession>
<evidence type="ECO:0000313" key="3">
    <source>
        <dbReference type="Proteomes" id="UP001165089"/>
    </source>
</evidence>
<dbReference type="Proteomes" id="UP001165089">
    <property type="component" value="Unassembled WGS sequence"/>
</dbReference>
<reference evidence="2 3" key="1">
    <citation type="journal article" date="2023" name="Antonie Van Leeuwenhoek">
        <title>Mesoterricola silvestris gen. nov., sp. nov., Mesoterricola sediminis sp. nov., Geothrix oryzae sp. nov., Geothrix edaphica sp. nov., Geothrix rubra sp. nov., and Geothrix limicola sp. nov., six novel members of Acidobacteriota isolated from soils.</title>
        <authorList>
            <person name="Itoh H."/>
            <person name="Sugisawa Y."/>
            <person name="Mise K."/>
            <person name="Xu Z."/>
            <person name="Kuniyasu M."/>
            <person name="Ushijima N."/>
            <person name="Kawano K."/>
            <person name="Kobayashi E."/>
            <person name="Shiratori Y."/>
            <person name="Masuda Y."/>
            <person name="Senoo K."/>
        </authorList>
    </citation>
    <scope>NUCLEOTIDE SEQUENCE [LARGE SCALE GENOMIC DNA]</scope>
    <source>
        <strain evidence="2 3">Red803</strain>
    </source>
</reference>
<proteinExistence type="predicted"/>
<keyword evidence="1" id="KW-0732">Signal</keyword>
<comment type="caution">
    <text evidence="2">The sequence shown here is derived from an EMBL/GenBank/DDBJ whole genome shotgun (WGS) entry which is preliminary data.</text>
</comment>
<dbReference type="EMBL" id="BSDD01000001">
    <property type="protein sequence ID" value="GLH69238.1"/>
    <property type="molecule type" value="Genomic_DNA"/>
</dbReference>
<keyword evidence="3" id="KW-1185">Reference proteome</keyword>
<dbReference type="PROSITE" id="PS51257">
    <property type="entry name" value="PROKAR_LIPOPROTEIN"/>
    <property type="match status" value="1"/>
</dbReference>
<organism evidence="2 3">
    <name type="scientific">Geothrix rubra</name>
    <dbReference type="NCBI Taxonomy" id="2927977"/>
    <lineage>
        <taxon>Bacteria</taxon>
        <taxon>Pseudomonadati</taxon>
        <taxon>Acidobacteriota</taxon>
        <taxon>Holophagae</taxon>
        <taxon>Holophagales</taxon>
        <taxon>Holophagaceae</taxon>
        <taxon>Geothrix</taxon>
    </lineage>
</organism>
<gene>
    <name evidence="2" type="ORF">GETHPA_07710</name>
</gene>
<protein>
    <submittedName>
        <fullName evidence="2">Uncharacterized protein</fullName>
    </submittedName>
</protein>
<name>A0ABQ5Q3Z7_9BACT</name>
<sequence>MSRAPFPLSILLLGLACGAPKAPVPATAPEPFKPLLVLRPTAVALIPGASQAFQAEINYPEGVRPLRQPVAWSVIEPDGGTITPAGLYTAPARYGTFHVEARREDFPEVRVAATVVVR</sequence>
<evidence type="ECO:0000256" key="1">
    <source>
        <dbReference type="SAM" id="SignalP"/>
    </source>
</evidence>
<evidence type="ECO:0000313" key="2">
    <source>
        <dbReference type="EMBL" id="GLH69238.1"/>
    </source>
</evidence>
<dbReference type="RefSeq" id="WP_285723118.1">
    <property type="nucleotide sequence ID" value="NZ_BSDD01000001.1"/>
</dbReference>
<feature type="chain" id="PRO_5045198258" evidence="1">
    <location>
        <begin position="23"/>
        <end position="118"/>
    </location>
</feature>